<dbReference type="Gene3D" id="2.40.50.40">
    <property type="match status" value="1"/>
</dbReference>
<dbReference type="GO" id="GO:0005524">
    <property type="term" value="F:ATP binding"/>
    <property type="evidence" value="ECO:0007669"/>
    <property type="project" value="UniProtKB-KW"/>
</dbReference>
<evidence type="ECO:0000256" key="1">
    <source>
        <dbReference type="ARBA" id="ARBA00022741"/>
    </source>
</evidence>
<gene>
    <name evidence="5" type="ORF">MUK42_03065</name>
</gene>
<evidence type="ECO:0000313" key="6">
    <source>
        <dbReference type="Proteomes" id="UP001055439"/>
    </source>
</evidence>
<keyword evidence="3" id="KW-0539">Nucleus</keyword>
<proteinExistence type="predicted"/>
<dbReference type="PANTHER" id="PTHR45623">
    <property type="entry name" value="CHROMODOMAIN-HELICASE-DNA-BINDING PROTEIN 3-RELATED-RELATED"/>
    <property type="match status" value="1"/>
</dbReference>
<dbReference type="GO" id="GO:0016887">
    <property type="term" value="F:ATP hydrolysis activity"/>
    <property type="evidence" value="ECO:0007669"/>
    <property type="project" value="TreeGrafter"/>
</dbReference>
<sequence>MLQEAPTLLSKFKRKYYKERAIRWKQEWTEPHRLLLKRLLMPQKLADGLFNGLANSFPKCYHEWFVKWKGLGYEDATWELETSPVLCTPEAMTLMKDYEARIEAKTAFDSSKAEKALEFKTNPYDKLTTFPDGCPPGLDNDHLYAINRLREFWHRNQSTVLIDDQDFETLECIAWEALLVDECQNSRVSKHLKLLKRLSSSFRLLLLSGHLKDNIAEYLNLLSFLDLGTDGNLGCIMKSDSVGVIGTLALLKERLSQNLAYDRKRDSSKFLEYWVPVQLSNVQLEQYCATLISNAIPLCSCSKIDLVGALGNILISTRKCCDHPYLVDESLQSSLTRGLPVTEYLDIGVNASGKLLVLDKILQMIQNQGLRVLILFQVCDIYSFRFAYSAFCSSFRSQGLQADIIG</sequence>
<dbReference type="PANTHER" id="PTHR45623:SF13">
    <property type="entry name" value="HELICASE PROTEIN MOM1"/>
    <property type="match status" value="1"/>
</dbReference>
<dbReference type="InterPro" id="IPR016197">
    <property type="entry name" value="Chromo-like_dom_sf"/>
</dbReference>
<evidence type="ECO:0000256" key="2">
    <source>
        <dbReference type="ARBA" id="ARBA00022840"/>
    </source>
</evidence>
<organism evidence="5 6">
    <name type="scientific">Musa troglodytarum</name>
    <name type="common">fe'i banana</name>
    <dbReference type="NCBI Taxonomy" id="320322"/>
    <lineage>
        <taxon>Eukaryota</taxon>
        <taxon>Viridiplantae</taxon>
        <taxon>Streptophyta</taxon>
        <taxon>Embryophyta</taxon>
        <taxon>Tracheophyta</taxon>
        <taxon>Spermatophyta</taxon>
        <taxon>Magnoliopsida</taxon>
        <taxon>Liliopsida</taxon>
        <taxon>Zingiberales</taxon>
        <taxon>Musaceae</taxon>
        <taxon>Musa</taxon>
    </lineage>
</organism>
<dbReference type="InterPro" id="IPR000953">
    <property type="entry name" value="Chromo/chromo_shadow_dom"/>
</dbReference>
<dbReference type="Gene3D" id="3.40.50.300">
    <property type="entry name" value="P-loop containing nucleotide triphosphate hydrolases"/>
    <property type="match status" value="1"/>
</dbReference>
<dbReference type="PROSITE" id="PS50013">
    <property type="entry name" value="CHROMO_2"/>
    <property type="match status" value="1"/>
</dbReference>
<name>A0A9E7FWN2_9LILI</name>
<dbReference type="GO" id="GO:0005634">
    <property type="term" value="C:nucleus"/>
    <property type="evidence" value="ECO:0007669"/>
    <property type="project" value="TreeGrafter"/>
</dbReference>
<dbReference type="GO" id="GO:0042393">
    <property type="term" value="F:histone binding"/>
    <property type="evidence" value="ECO:0007669"/>
    <property type="project" value="TreeGrafter"/>
</dbReference>
<evidence type="ECO:0000256" key="3">
    <source>
        <dbReference type="ARBA" id="ARBA00023242"/>
    </source>
</evidence>
<keyword evidence="6" id="KW-1185">Reference proteome</keyword>
<keyword evidence="2" id="KW-0067">ATP-binding</keyword>
<dbReference type="AlphaFoldDB" id="A0A9E7FWN2"/>
<dbReference type="OrthoDB" id="885191at2759"/>
<feature type="domain" description="Chromo" evidence="4">
    <location>
        <begin position="34"/>
        <end position="110"/>
    </location>
</feature>
<dbReference type="InterPro" id="IPR027417">
    <property type="entry name" value="P-loop_NTPase"/>
</dbReference>
<protein>
    <submittedName>
        <fullName evidence="5">SNF2 family N-terminal domain</fullName>
    </submittedName>
</protein>
<dbReference type="Gene3D" id="3.40.50.10810">
    <property type="entry name" value="Tandem AAA-ATPase domain"/>
    <property type="match status" value="1"/>
</dbReference>
<reference evidence="5" key="1">
    <citation type="submission" date="2022-05" db="EMBL/GenBank/DDBJ databases">
        <title>The Musa troglodytarum L. genome provides insights into the mechanism of non-climacteric behaviour and enrichment of carotenoids.</title>
        <authorList>
            <person name="Wang J."/>
        </authorList>
    </citation>
    <scope>NUCLEOTIDE SEQUENCE</scope>
    <source>
        <tissue evidence="5">Leaf</tissue>
    </source>
</reference>
<dbReference type="SUPFAM" id="SSF52540">
    <property type="entry name" value="P-loop containing nucleoside triphosphate hydrolases"/>
    <property type="match status" value="1"/>
</dbReference>
<dbReference type="GO" id="GO:0003677">
    <property type="term" value="F:DNA binding"/>
    <property type="evidence" value="ECO:0007669"/>
    <property type="project" value="TreeGrafter"/>
</dbReference>
<accession>A0A9E7FWN2</accession>
<keyword evidence="1" id="KW-0547">Nucleotide-binding</keyword>
<dbReference type="SUPFAM" id="SSF54160">
    <property type="entry name" value="Chromo domain-like"/>
    <property type="match status" value="1"/>
</dbReference>
<evidence type="ECO:0000259" key="4">
    <source>
        <dbReference type="PROSITE" id="PS50013"/>
    </source>
</evidence>
<evidence type="ECO:0000313" key="5">
    <source>
        <dbReference type="EMBL" id="URE01329.1"/>
    </source>
</evidence>
<dbReference type="GO" id="GO:0140658">
    <property type="term" value="F:ATP-dependent chromatin remodeler activity"/>
    <property type="evidence" value="ECO:0007669"/>
    <property type="project" value="TreeGrafter"/>
</dbReference>
<dbReference type="InterPro" id="IPR038718">
    <property type="entry name" value="SNF2-like_sf"/>
</dbReference>
<dbReference type="GO" id="GO:0003682">
    <property type="term" value="F:chromatin binding"/>
    <property type="evidence" value="ECO:0007669"/>
    <property type="project" value="TreeGrafter"/>
</dbReference>
<dbReference type="Proteomes" id="UP001055439">
    <property type="component" value="Chromosome 5"/>
</dbReference>
<dbReference type="EMBL" id="CP097507">
    <property type="protein sequence ID" value="URE01329.1"/>
    <property type="molecule type" value="Genomic_DNA"/>
</dbReference>
<dbReference type="GO" id="GO:0000785">
    <property type="term" value="C:chromatin"/>
    <property type="evidence" value="ECO:0007669"/>
    <property type="project" value="TreeGrafter"/>
</dbReference>